<dbReference type="InterPro" id="IPR003593">
    <property type="entry name" value="AAA+_ATPase"/>
</dbReference>
<dbReference type="GO" id="GO:0034040">
    <property type="term" value="F:ATPase-coupled lipid transmembrane transporter activity"/>
    <property type="evidence" value="ECO:0007669"/>
    <property type="project" value="TreeGrafter"/>
</dbReference>
<feature type="transmembrane region" description="Helical" evidence="11">
    <location>
        <begin position="170"/>
        <end position="187"/>
    </location>
</feature>
<evidence type="ECO:0000256" key="4">
    <source>
        <dbReference type="ARBA" id="ARBA00022519"/>
    </source>
</evidence>
<dbReference type="AlphaFoldDB" id="A0A0S4QN96"/>
<gene>
    <name evidence="14" type="ORF">Ga0074812_1097</name>
</gene>
<dbReference type="GO" id="GO:0016887">
    <property type="term" value="F:ATP hydrolysis activity"/>
    <property type="evidence" value="ECO:0007669"/>
    <property type="project" value="InterPro"/>
</dbReference>
<evidence type="ECO:0000256" key="2">
    <source>
        <dbReference type="ARBA" id="ARBA00022448"/>
    </source>
</evidence>
<dbReference type="Gene3D" id="3.40.50.300">
    <property type="entry name" value="P-loop containing nucleotide triphosphate hydrolases"/>
    <property type="match status" value="1"/>
</dbReference>
<proteinExistence type="inferred from homology"/>
<dbReference type="GO" id="GO:0005524">
    <property type="term" value="F:ATP binding"/>
    <property type="evidence" value="ECO:0007669"/>
    <property type="project" value="UniProtKB-KW"/>
</dbReference>
<dbReference type="Gene3D" id="1.20.1560.10">
    <property type="entry name" value="ABC transporter type 1, transmembrane domain"/>
    <property type="match status" value="1"/>
</dbReference>
<keyword evidence="9 11" id="KW-0472">Membrane</keyword>
<sequence length="600" mass="63120">MTSSTNTAGPAGTASVAGSLRGLVPAGQHRPLGWYLASVAGYAVSEGVAFGVLFPLLTALFDGDTTTAAWWLLPLTAAAVAGWFAHYYLGSRALRLSSVWRRDLYNRLGGKLVTLPLGWFDGTRGGEVPQLVIGDVARVSSTVFLAQALISVVATPTTIAVFLLGFDWRIGLAALIAVPLVLVALSVSRRLTERSEAAENAATTEAGSRLVEFAGAQPTLRATGQTAAGRAALDDALADQHRASRRKIVRSLPGEYIGEIGLQLALTALFLVGLALTTQDGLEPGRMIALVVLGISLLRPLDALVGLGGILQSCAASARRIAELLAVEPLPEPADGKQIGHAGIELTDVHFSYPDGPEVLTGLNLTVPAGRTTALVGASGGGKTTVTKLIARFHDVGSGSVRVGGVDVRDVTGRELFGHIALVFQDVYLLDTTIEENIRFGNPGATEEQVRDAARRAQVDSIVARLPNGWASHVGEGGRLLSGGERQRVAIARALCKDAPIVLLDEATASLDTENEAAVHDAIAELATDRTVLVIAHRLDTIIRADQIAVLDGGRIVECGTHPELVAQDGRYAAFWRERERARGWRLTTGARTGTAGDRG</sequence>
<evidence type="ECO:0000259" key="12">
    <source>
        <dbReference type="PROSITE" id="PS50893"/>
    </source>
</evidence>
<dbReference type="InterPro" id="IPR039421">
    <property type="entry name" value="Type_1_exporter"/>
</dbReference>
<name>A0A0S4QN96_9ACTN</name>
<evidence type="ECO:0000256" key="3">
    <source>
        <dbReference type="ARBA" id="ARBA00022475"/>
    </source>
</evidence>
<evidence type="ECO:0000256" key="9">
    <source>
        <dbReference type="ARBA" id="ARBA00023136"/>
    </source>
</evidence>
<dbReference type="PANTHER" id="PTHR24221">
    <property type="entry name" value="ATP-BINDING CASSETTE SUB-FAMILY B"/>
    <property type="match status" value="1"/>
</dbReference>
<keyword evidence="4" id="KW-0997">Cell inner membrane</keyword>
<keyword evidence="15" id="KW-1185">Reference proteome</keyword>
<dbReference type="InterPro" id="IPR017871">
    <property type="entry name" value="ABC_transporter-like_CS"/>
</dbReference>
<comment type="similarity">
    <text evidence="10">Belongs to the ABC transporter superfamily. Siderophore-Fe(3+) uptake transporter (SIUT) (TC 3.A.1.21) family.</text>
</comment>
<feature type="transmembrane region" description="Helical" evidence="11">
    <location>
        <begin position="68"/>
        <end position="89"/>
    </location>
</feature>
<dbReference type="Proteomes" id="UP000198802">
    <property type="component" value="Unassembled WGS sequence"/>
</dbReference>
<dbReference type="PANTHER" id="PTHR24221:SF654">
    <property type="entry name" value="ATP-BINDING CASSETTE SUB-FAMILY B MEMBER 6"/>
    <property type="match status" value="1"/>
</dbReference>
<dbReference type="InterPro" id="IPR036640">
    <property type="entry name" value="ABC1_TM_sf"/>
</dbReference>
<keyword evidence="5 11" id="KW-0812">Transmembrane</keyword>
<evidence type="ECO:0000256" key="8">
    <source>
        <dbReference type="ARBA" id="ARBA00022989"/>
    </source>
</evidence>
<evidence type="ECO:0000256" key="11">
    <source>
        <dbReference type="SAM" id="Phobius"/>
    </source>
</evidence>
<dbReference type="GO" id="GO:0140359">
    <property type="term" value="F:ABC-type transporter activity"/>
    <property type="evidence" value="ECO:0007669"/>
    <property type="project" value="InterPro"/>
</dbReference>
<dbReference type="RefSeq" id="WP_091277570.1">
    <property type="nucleotide sequence ID" value="NZ_FAOZ01000009.1"/>
</dbReference>
<dbReference type="SUPFAM" id="SSF52540">
    <property type="entry name" value="P-loop containing nucleoside triphosphate hydrolases"/>
    <property type="match status" value="1"/>
</dbReference>
<dbReference type="Pfam" id="PF00005">
    <property type="entry name" value="ABC_tran"/>
    <property type="match status" value="1"/>
</dbReference>
<feature type="transmembrane region" description="Helical" evidence="11">
    <location>
        <begin position="256"/>
        <end position="276"/>
    </location>
</feature>
<evidence type="ECO:0000256" key="5">
    <source>
        <dbReference type="ARBA" id="ARBA00022692"/>
    </source>
</evidence>
<evidence type="ECO:0000256" key="7">
    <source>
        <dbReference type="ARBA" id="ARBA00022840"/>
    </source>
</evidence>
<dbReference type="PROSITE" id="PS50929">
    <property type="entry name" value="ABC_TM1F"/>
    <property type="match status" value="1"/>
</dbReference>
<dbReference type="GO" id="GO:0005886">
    <property type="term" value="C:plasma membrane"/>
    <property type="evidence" value="ECO:0007669"/>
    <property type="project" value="UniProtKB-SubCell"/>
</dbReference>
<protein>
    <submittedName>
        <fullName evidence="14">ATP-binding cassette, subfamily B</fullName>
    </submittedName>
</protein>
<evidence type="ECO:0000313" key="15">
    <source>
        <dbReference type="Proteomes" id="UP000198802"/>
    </source>
</evidence>
<organism evidence="14 15">
    <name type="scientific">Parafrankia irregularis</name>
    <dbReference type="NCBI Taxonomy" id="795642"/>
    <lineage>
        <taxon>Bacteria</taxon>
        <taxon>Bacillati</taxon>
        <taxon>Actinomycetota</taxon>
        <taxon>Actinomycetes</taxon>
        <taxon>Frankiales</taxon>
        <taxon>Frankiaceae</taxon>
        <taxon>Parafrankia</taxon>
    </lineage>
</organism>
<dbReference type="InterPro" id="IPR027417">
    <property type="entry name" value="P-loop_NTPase"/>
</dbReference>
<feature type="transmembrane region" description="Helical" evidence="11">
    <location>
        <begin position="32"/>
        <end position="56"/>
    </location>
</feature>
<feature type="transmembrane region" description="Helical" evidence="11">
    <location>
        <begin position="143"/>
        <end position="164"/>
    </location>
</feature>
<dbReference type="InterPro" id="IPR011527">
    <property type="entry name" value="ABC1_TM_dom"/>
</dbReference>
<keyword evidence="2" id="KW-0813">Transport</keyword>
<evidence type="ECO:0000256" key="6">
    <source>
        <dbReference type="ARBA" id="ARBA00022741"/>
    </source>
</evidence>
<dbReference type="PROSITE" id="PS00211">
    <property type="entry name" value="ABC_TRANSPORTER_1"/>
    <property type="match status" value="1"/>
</dbReference>
<evidence type="ECO:0000256" key="1">
    <source>
        <dbReference type="ARBA" id="ARBA00004429"/>
    </source>
</evidence>
<dbReference type="SUPFAM" id="SSF90123">
    <property type="entry name" value="ABC transporter transmembrane region"/>
    <property type="match status" value="1"/>
</dbReference>
<evidence type="ECO:0000256" key="10">
    <source>
        <dbReference type="ARBA" id="ARBA00023455"/>
    </source>
</evidence>
<feature type="transmembrane region" description="Helical" evidence="11">
    <location>
        <begin position="288"/>
        <end position="311"/>
    </location>
</feature>
<reference evidence="15" key="1">
    <citation type="submission" date="2015-11" db="EMBL/GenBank/DDBJ databases">
        <authorList>
            <person name="Varghese N."/>
        </authorList>
    </citation>
    <scope>NUCLEOTIDE SEQUENCE [LARGE SCALE GENOMIC DNA]</scope>
    <source>
        <strain evidence="15">DSM 45899</strain>
    </source>
</reference>
<comment type="subcellular location">
    <subcellularLocation>
        <location evidence="1">Cell inner membrane</location>
        <topology evidence="1">Multi-pass membrane protein</topology>
    </subcellularLocation>
</comment>
<evidence type="ECO:0000259" key="13">
    <source>
        <dbReference type="PROSITE" id="PS50929"/>
    </source>
</evidence>
<accession>A0A0S4QN96</accession>
<keyword evidence="7 14" id="KW-0067">ATP-binding</keyword>
<dbReference type="SMART" id="SM00382">
    <property type="entry name" value="AAA"/>
    <property type="match status" value="1"/>
</dbReference>
<feature type="domain" description="ABC transporter" evidence="12">
    <location>
        <begin position="344"/>
        <end position="578"/>
    </location>
</feature>
<feature type="domain" description="ABC transmembrane type-1" evidence="13">
    <location>
        <begin position="34"/>
        <end position="313"/>
    </location>
</feature>
<dbReference type="Pfam" id="PF00664">
    <property type="entry name" value="ABC_membrane"/>
    <property type="match status" value="1"/>
</dbReference>
<keyword evidence="8 11" id="KW-1133">Transmembrane helix</keyword>
<keyword evidence="6" id="KW-0547">Nucleotide-binding</keyword>
<dbReference type="PROSITE" id="PS50893">
    <property type="entry name" value="ABC_TRANSPORTER_2"/>
    <property type="match status" value="1"/>
</dbReference>
<dbReference type="EMBL" id="FAOZ01000009">
    <property type="protein sequence ID" value="CUU56788.1"/>
    <property type="molecule type" value="Genomic_DNA"/>
</dbReference>
<evidence type="ECO:0000313" key="14">
    <source>
        <dbReference type="EMBL" id="CUU56788.1"/>
    </source>
</evidence>
<keyword evidence="3" id="KW-1003">Cell membrane</keyword>
<dbReference type="FunFam" id="3.40.50.300:FF:000221">
    <property type="entry name" value="Multidrug ABC transporter ATP-binding protein"/>
    <property type="match status" value="1"/>
</dbReference>
<dbReference type="InterPro" id="IPR003439">
    <property type="entry name" value="ABC_transporter-like_ATP-bd"/>
</dbReference>